<dbReference type="Pfam" id="PF13180">
    <property type="entry name" value="PDZ_2"/>
    <property type="match status" value="2"/>
</dbReference>
<feature type="compositionally biased region" description="Pro residues" evidence="2">
    <location>
        <begin position="469"/>
        <end position="480"/>
    </location>
</feature>
<sequence length="508" mass="51668">MRSLHLPLSITVLVASATFFAGDASGQGLLQRLRSRIAPLVQNQLEQRDDEASDNELPARPLPARPLARGAARRDAAAQDSADRNAPANNATDSTGPTARYRSLARPAVGGVSRIPSIAPPNPGPNTPNTAPTPAIGPGGVRQAGADALPEPEAAPALPGPSESFGKSILSPLDFGDSIDRQPPSRVAAASIGIKGVSANPGYPAVQITEFANHARANHEGLRVGDFIFAIDGVPTPSVAALVGEVGKHSPGDSVRLRIGRGGQVSDLDITLVAQPGKGAAEPSDRPAYPPVAATVRPQPLSPTETAGAAPATSTGTAPKMAAEPKIGAEVRDVRGRRGVHVTQVQPGSPADAAGLKTEDRIVAINGKMVSDTAGLYALLATVPADSPAELQLIRDNRLATATLSLQSDDSPETATPANGNAGGSLVGGLGSVLGGMFGQSNASSPTPAESKAATADNPQAEPAAEAVLPPPSAPSPPPTVADDSDDVKAEIQRLRDQLKKLESKLDD</sequence>
<dbReference type="GO" id="GO:0006508">
    <property type="term" value="P:proteolysis"/>
    <property type="evidence" value="ECO:0007669"/>
    <property type="project" value="UniProtKB-KW"/>
</dbReference>
<dbReference type="KEGG" id="smam:Mal15_16060"/>
<dbReference type="EMBL" id="CP036264">
    <property type="protein sequence ID" value="QEF97565.1"/>
    <property type="molecule type" value="Genomic_DNA"/>
</dbReference>
<keyword evidence="5" id="KW-1185">Reference proteome</keyword>
<feature type="region of interest" description="Disordered" evidence="2">
    <location>
        <begin position="45"/>
        <end position="166"/>
    </location>
</feature>
<name>A0A5B9MDK3_9BACT</name>
<reference evidence="4 5" key="1">
    <citation type="submission" date="2019-02" db="EMBL/GenBank/DDBJ databases">
        <title>Planctomycetal bacteria perform biofilm scaping via a novel small molecule.</title>
        <authorList>
            <person name="Jeske O."/>
            <person name="Boedeker C."/>
            <person name="Wiegand S."/>
            <person name="Breitling P."/>
            <person name="Kallscheuer N."/>
            <person name="Jogler M."/>
            <person name="Rohde M."/>
            <person name="Petersen J."/>
            <person name="Medema M.H."/>
            <person name="Surup F."/>
            <person name="Jogler C."/>
        </authorList>
    </citation>
    <scope>NUCLEOTIDE SEQUENCE [LARGE SCALE GENOMIC DNA]</scope>
    <source>
        <strain evidence="4 5">Mal15</strain>
    </source>
</reference>
<accession>A0A5B9MDK3</accession>
<dbReference type="GO" id="GO:0016020">
    <property type="term" value="C:membrane"/>
    <property type="evidence" value="ECO:0007669"/>
    <property type="project" value="InterPro"/>
</dbReference>
<dbReference type="SMART" id="SM00228">
    <property type="entry name" value="PDZ"/>
    <property type="match status" value="2"/>
</dbReference>
<feature type="compositionally biased region" description="Basic and acidic residues" evidence="2">
    <location>
        <begin position="72"/>
        <end position="83"/>
    </location>
</feature>
<organism evidence="4 5">
    <name type="scientific">Stieleria maiorica</name>
    <dbReference type="NCBI Taxonomy" id="2795974"/>
    <lineage>
        <taxon>Bacteria</taxon>
        <taxon>Pseudomonadati</taxon>
        <taxon>Planctomycetota</taxon>
        <taxon>Planctomycetia</taxon>
        <taxon>Pirellulales</taxon>
        <taxon>Pirellulaceae</taxon>
        <taxon>Stieleria</taxon>
    </lineage>
</organism>
<feature type="compositionally biased region" description="Low complexity" evidence="2">
    <location>
        <begin position="302"/>
        <end position="319"/>
    </location>
</feature>
<feature type="compositionally biased region" description="Low complexity" evidence="2">
    <location>
        <begin position="144"/>
        <end position="161"/>
    </location>
</feature>
<protein>
    <submittedName>
        <fullName evidence="4">Periplasmic serine endoprotease DegP</fullName>
        <ecNumber evidence="4">3.4.21.107</ecNumber>
    </submittedName>
</protein>
<dbReference type="PROSITE" id="PS50106">
    <property type="entry name" value="PDZ"/>
    <property type="match status" value="1"/>
</dbReference>
<dbReference type="InterPro" id="IPR004387">
    <property type="entry name" value="Pept_M50_Zn"/>
</dbReference>
<evidence type="ECO:0000256" key="2">
    <source>
        <dbReference type="SAM" id="MobiDB-lite"/>
    </source>
</evidence>
<feature type="region of interest" description="Disordered" evidence="2">
    <location>
        <begin position="437"/>
        <end position="487"/>
    </location>
</feature>
<feature type="compositionally biased region" description="Polar residues" evidence="2">
    <location>
        <begin position="439"/>
        <end position="448"/>
    </location>
</feature>
<dbReference type="GO" id="GO:0004222">
    <property type="term" value="F:metalloendopeptidase activity"/>
    <property type="evidence" value="ECO:0007669"/>
    <property type="project" value="InterPro"/>
</dbReference>
<feature type="domain" description="PDZ" evidence="3">
    <location>
        <begin position="315"/>
        <end position="397"/>
    </location>
</feature>
<feature type="region of interest" description="Disordered" evidence="2">
    <location>
        <begin position="277"/>
        <end position="323"/>
    </location>
</feature>
<dbReference type="AlphaFoldDB" id="A0A5B9MDK3"/>
<gene>
    <name evidence="4" type="primary">degP_3</name>
    <name evidence="4" type="ORF">Mal15_16060</name>
</gene>
<dbReference type="Proteomes" id="UP000321353">
    <property type="component" value="Chromosome"/>
</dbReference>
<keyword evidence="4" id="KW-0645">Protease</keyword>
<evidence type="ECO:0000256" key="1">
    <source>
        <dbReference type="ARBA" id="ARBA00001947"/>
    </source>
</evidence>
<dbReference type="InterPro" id="IPR036034">
    <property type="entry name" value="PDZ_sf"/>
</dbReference>
<feature type="compositionally biased region" description="Low complexity" evidence="2">
    <location>
        <begin position="127"/>
        <end position="136"/>
    </location>
</feature>
<dbReference type="SUPFAM" id="SSF50156">
    <property type="entry name" value="PDZ domain-like"/>
    <property type="match status" value="2"/>
</dbReference>
<dbReference type="InterPro" id="IPR001478">
    <property type="entry name" value="PDZ"/>
</dbReference>
<evidence type="ECO:0000313" key="5">
    <source>
        <dbReference type="Proteomes" id="UP000321353"/>
    </source>
</evidence>
<keyword evidence="4" id="KW-0378">Hydrolase</keyword>
<dbReference type="Gene3D" id="2.30.42.10">
    <property type="match status" value="2"/>
</dbReference>
<proteinExistence type="predicted"/>
<dbReference type="PANTHER" id="PTHR42837:SF2">
    <property type="entry name" value="MEMBRANE METALLOPROTEASE ARASP2, CHLOROPLASTIC-RELATED"/>
    <property type="match status" value="1"/>
</dbReference>
<dbReference type="RefSeq" id="WP_147867221.1">
    <property type="nucleotide sequence ID" value="NZ_CP036264.1"/>
</dbReference>
<dbReference type="PANTHER" id="PTHR42837">
    <property type="entry name" value="REGULATOR OF SIGMA-E PROTEASE RSEP"/>
    <property type="match status" value="1"/>
</dbReference>
<dbReference type="EC" id="3.4.21.107" evidence="4"/>
<comment type="cofactor">
    <cofactor evidence="1">
        <name>Zn(2+)</name>
        <dbReference type="ChEBI" id="CHEBI:29105"/>
    </cofactor>
</comment>
<evidence type="ECO:0000313" key="4">
    <source>
        <dbReference type="EMBL" id="QEF97565.1"/>
    </source>
</evidence>
<evidence type="ECO:0000259" key="3">
    <source>
        <dbReference type="PROSITE" id="PS50106"/>
    </source>
</evidence>
<feature type="compositionally biased region" description="Low complexity" evidence="2">
    <location>
        <begin position="459"/>
        <end position="468"/>
    </location>
</feature>